<comment type="caution">
    <text evidence="2">The sequence shown here is derived from an EMBL/GenBank/DDBJ whole genome shotgun (WGS) entry which is preliminary data.</text>
</comment>
<dbReference type="RefSeq" id="WP_208268394.1">
    <property type="nucleotide sequence ID" value="NZ_BAAAGM010000064.1"/>
</dbReference>
<organism evidence="2 3">
    <name type="scientific">Actinomadura nitritigenes</name>
    <dbReference type="NCBI Taxonomy" id="134602"/>
    <lineage>
        <taxon>Bacteria</taxon>
        <taxon>Bacillati</taxon>
        <taxon>Actinomycetota</taxon>
        <taxon>Actinomycetes</taxon>
        <taxon>Streptosporangiales</taxon>
        <taxon>Thermomonosporaceae</taxon>
        <taxon>Actinomadura</taxon>
    </lineage>
</organism>
<evidence type="ECO:0000313" key="2">
    <source>
        <dbReference type="EMBL" id="MBO2439963.1"/>
    </source>
</evidence>
<protein>
    <submittedName>
        <fullName evidence="2">Uncharacterized protein</fullName>
    </submittedName>
</protein>
<evidence type="ECO:0000256" key="1">
    <source>
        <dbReference type="SAM" id="MobiDB-lite"/>
    </source>
</evidence>
<keyword evidence="3" id="KW-1185">Reference proteome</keyword>
<feature type="region of interest" description="Disordered" evidence="1">
    <location>
        <begin position="48"/>
        <end position="75"/>
    </location>
</feature>
<gene>
    <name evidence="2" type="ORF">J4557_20765</name>
</gene>
<proteinExistence type="predicted"/>
<name>A0ABS3R148_9ACTN</name>
<reference evidence="2 3" key="1">
    <citation type="submission" date="2021-03" db="EMBL/GenBank/DDBJ databases">
        <authorList>
            <person name="Kanchanasin P."/>
            <person name="Saeng-In P."/>
            <person name="Phongsopitanun W."/>
            <person name="Yuki M."/>
            <person name="Kudo T."/>
            <person name="Ohkuma M."/>
            <person name="Tanasupawat S."/>
        </authorList>
    </citation>
    <scope>NUCLEOTIDE SEQUENCE [LARGE SCALE GENOMIC DNA]</scope>
    <source>
        <strain evidence="2 3">L46</strain>
    </source>
</reference>
<accession>A0ABS3R148</accession>
<dbReference type="Proteomes" id="UP000666915">
    <property type="component" value="Unassembled WGS sequence"/>
</dbReference>
<evidence type="ECO:0000313" key="3">
    <source>
        <dbReference type="Proteomes" id="UP000666915"/>
    </source>
</evidence>
<sequence length="188" mass="21244">MRELDGFSAEARTEVVQVLHAALRTAQGKRSRFGGVPLRWVVLDGSTTSVQSGGRRSGSGRSLHDQANGQGQVRVQKPTHEDLAVDWDRLRGEDSFWPAVRAKARACRCAALVYGDALPSRTWGGLGVLVGLFYRELPRLDREVRVLVEHRTGERASFRFPIRYRRFPFRRLVYVDDVRALLRRASEG</sequence>
<dbReference type="EMBL" id="JAGEOK010000013">
    <property type="protein sequence ID" value="MBO2439963.1"/>
    <property type="molecule type" value="Genomic_DNA"/>
</dbReference>